<name>A0A1Y5P2P3_9MICO</name>
<sequence length="110" mass="12109">MTDDGARARALFDPIADAYLGRDGVDIGPMFGSEGLRIRGKVFAFVGHRGGLIAKLPEARVTELEAAGVAERMVMRERAMREWAFVGPERADLWRPIVDEAFAFVEGMTP</sequence>
<organism evidence="1">
    <name type="scientific">uncultured Microbacterium sp</name>
    <dbReference type="NCBI Taxonomy" id="191216"/>
    <lineage>
        <taxon>Bacteria</taxon>
        <taxon>Bacillati</taxon>
        <taxon>Actinomycetota</taxon>
        <taxon>Actinomycetes</taxon>
        <taxon>Micrococcales</taxon>
        <taxon>Microbacteriaceae</taxon>
        <taxon>Microbacterium</taxon>
        <taxon>environmental samples</taxon>
    </lineage>
</organism>
<dbReference type="RefSeq" id="WP_295576243.1">
    <property type="nucleotide sequence ID" value="NZ_FLQR01000007.1"/>
</dbReference>
<evidence type="ECO:0008006" key="2">
    <source>
        <dbReference type="Google" id="ProtNLM"/>
    </source>
</evidence>
<proteinExistence type="predicted"/>
<evidence type="ECO:0000313" key="1">
    <source>
        <dbReference type="EMBL" id="SBS72937.1"/>
    </source>
</evidence>
<dbReference type="SUPFAM" id="SSF159894">
    <property type="entry name" value="YgaC/TfoX-N like"/>
    <property type="match status" value="1"/>
</dbReference>
<reference evidence="1" key="1">
    <citation type="submission" date="2016-03" db="EMBL/GenBank/DDBJ databases">
        <authorList>
            <person name="Ploux O."/>
        </authorList>
    </citation>
    <scope>NUCLEOTIDE SEQUENCE</scope>
    <source>
        <strain evidence="1">UC1</strain>
    </source>
</reference>
<accession>A0A1Y5P2P3</accession>
<gene>
    <name evidence="1" type="ORF">MIPYR_30308</name>
</gene>
<protein>
    <recommendedName>
        <fullName evidence="2">TfoX N-terminal domain-containing protein</fullName>
    </recommendedName>
</protein>
<dbReference type="AlphaFoldDB" id="A0A1Y5P2P3"/>
<dbReference type="EMBL" id="FLQR01000007">
    <property type="protein sequence ID" value="SBS72937.1"/>
    <property type="molecule type" value="Genomic_DNA"/>
</dbReference>